<accession>A0A6N3E4F9</accession>
<name>A0A6N3E4F9_ENTFC</name>
<protein>
    <submittedName>
        <fullName evidence="1">Uncharacterized protein</fullName>
    </submittedName>
</protein>
<proteinExistence type="predicted"/>
<reference evidence="1" key="1">
    <citation type="submission" date="2019-11" db="EMBL/GenBank/DDBJ databases">
        <authorList>
            <person name="Feng L."/>
        </authorList>
    </citation>
    <scope>NUCLEOTIDE SEQUENCE</scope>
    <source>
        <strain evidence="1">EFaeciumLFYP64</strain>
    </source>
</reference>
<evidence type="ECO:0000313" key="1">
    <source>
        <dbReference type="EMBL" id="VYU34579.1"/>
    </source>
</evidence>
<organism evidence="1">
    <name type="scientific">Enterococcus faecium</name>
    <name type="common">Streptococcus faecium</name>
    <dbReference type="NCBI Taxonomy" id="1352"/>
    <lineage>
        <taxon>Bacteria</taxon>
        <taxon>Bacillati</taxon>
        <taxon>Bacillota</taxon>
        <taxon>Bacilli</taxon>
        <taxon>Lactobacillales</taxon>
        <taxon>Enterococcaceae</taxon>
        <taxon>Enterococcus</taxon>
    </lineage>
</organism>
<gene>
    <name evidence="1" type="ORF">EFLFYP64_01967</name>
</gene>
<dbReference type="EMBL" id="CACRTQ010000055">
    <property type="protein sequence ID" value="VYU34579.1"/>
    <property type="molecule type" value="Genomic_DNA"/>
</dbReference>
<dbReference type="AlphaFoldDB" id="A0A6N3E4F9"/>
<sequence length="37" mass="3821">MKLLNPKTVLAIGTFAATLALAGSVDAASTNVMYRPL</sequence>